<proteinExistence type="predicted"/>
<dbReference type="PANTHER" id="PTHR36932">
    <property type="entry name" value="CAPSULAR POLYSACCHARIDE BIOSYNTHESIS PROTEIN"/>
    <property type="match status" value="1"/>
</dbReference>
<name>A0A1I3PUL1_9BACT</name>
<dbReference type="STRING" id="52560.SAMN04488082_102122"/>
<organism evidence="1 2">
    <name type="scientific">Desulfomicrobium apsheronum</name>
    <dbReference type="NCBI Taxonomy" id="52560"/>
    <lineage>
        <taxon>Bacteria</taxon>
        <taxon>Pseudomonadati</taxon>
        <taxon>Thermodesulfobacteriota</taxon>
        <taxon>Desulfovibrionia</taxon>
        <taxon>Desulfovibrionales</taxon>
        <taxon>Desulfomicrobiaceae</taxon>
        <taxon>Desulfomicrobium</taxon>
    </lineage>
</organism>
<reference evidence="2" key="1">
    <citation type="submission" date="2016-10" db="EMBL/GenBank/DDBJ databases">
        <authorList>
            <person name="Varghese N."/>
            <person name="Submissions S."/>
        </authorList>
    </citation>
    <scope>NUCLEOTIDE SEQUENCE [LARGE SCALE GENOMIC DNA]</scope>
    <source>
        <strain evidence="2">DSM 5918</strain>
    </source>
</reference>
<dbReference type="SUPFAM" id="SSF56801">
    <property type="entry name" value="Acetyl-CoA synthetase-like"/>
    <property type="match status" value="1"/>
</dbReference>
<dbReference type="AlphaFoldDB" id="A0A1I3PUL1"/>
<evidence type="ECO:0000313" key="2">
    <source>
        <dbReference type="Proteomes" id="UP000198635"/>
    </source>
</evidence>
<protein>
    <submittedName>
        <fullName evidence="1">Phenylacetate-CoA ligase</fullName>
    </submittedName>
</protein>
<accession>A0A1I3PUL1</accession>
<dbReference type="GO" id="GO:0016874">
    <property type="term" value="F:ligase activity"/>
    <property type="evidence" value="ECO:0007669"/>
    <property type="project" value="UniProtKB-KW"/>
</dbReference>
<keyword evidence="1" id="KW-0436">Ligase</keyword>
<evidence type="ECO:0000313" key="1">
    <source>
        <dbReference type="EMBL" id="SFJ25273.1"/>
    </source>
</evidence>
<dbReference type="RefSeq" id="WP_092372603.1">
    <property type="nucleotide sequence ID" value="NZ_FORX01000002.1"/>
</dbReference>
<dbReference type="EMBL" id="FORX01000002">
    <property type="protein sequence ID" value="SFJ25273.1"/>
    <property type="molecule type" value="Genomic_DNA"/>
</dbReference>
<sequence>MRSLVQRFAARVRGSRRYAYLKEYEGLQWHSREELEADQFDRLRALLQHAYKTVPYYREMFMHAGAHPDEIKSRADYAKLPCLTKDIIKRNRNALISSRFDVNALHGNSTGGSTGEPLQFFQEMGVYEQMCANLMLGLKMAGWREGERVFSIWGNPRDFSKKRSVFGKIREILSTSVILNAYKYNEDIFNSWIAAIRRSSNAFIYGYPSVISDFAHHIVNNNVRLKNVKGILTSAEQLLDDHRNILEKAFHCKVNDQYGSRECPGIASECAHGGMHLLTHSSYVEFVDDPEAQGETKKVVVTPLNSYAMPFLRYEIGDYAQPLNSVCACGRGFPLMRMGIGRLYDRFVCEGGQVLHGTLLVRQVAGIRGIRNFQFHQRDLVNIDLNVIRTTAFDEDDRVKIEAINTNLAGLSVPRVALRVNYVDSFPQTVGGKHRIFISDVRS</sequence>
<dbReference type="Proteomes" id="UP000198635">
    <property type="component" value="Unassembled WGS sequence"/>
</dbReference>
<dbReference type="InterPro" id="IPR053158">
    <property type="entry name" value="CapK_Type1_Caps_Biosynth"/>
</dbReference>
<dbReference type="PANTHER" id="PTHR36932:SF1">
    <property type="entry name" value="CAPSULAR POLYSACCHARIDE BIOSYNTHESIS PROTEIN"/>
    <property type="match status" value="1"/>
</dbReference>
<dbReference type="InterPro" id="IPR042099">
    <property type="entry name" value="ANL_N_sf"/>
</dbReference>
<keyword evidence="2" id="KW-1185">Reference proteome</keyword>
<dbReference type="Gene3D" id="3.40.50.12780">
    <property type="entry name" value="N-terminal domain of ligase-like"/>
    <property type="match status" value="1"/>
</dbReference>
<gene>
    <name evidence="1" type="ORF">SAMN04488082_102122</name>
</gene>
<dbReference type="OrthoDB" id="5484550at2"/>